<organism evidence="15 16">
    <name type="scientific">Acrasis kona</name>
    <dbReference type="NCBI Taxonomy" id="1008807"/>
    <lineage>
        <taxon>Eukaryota</taxon>
        <taxon>Discoba</taxon>
        <taxon>Heterolobosea</taxon>
        <taxon>Tetramitia</taxon>
        <taxon>Eutetramitia</taxon>
        <taxon>Acrasidae</taxon>
        <taxon>Acrasis</taxon>
    </lineage>
</organism>
<feature type="region of interest" description="Disordered" evidence="11">
    <location>
        <begin position="453"/>
        <end position="472"/>
    </location>
</feature>
<evidence type="ECO:0000259" key="14">
    <source>
        <dbReference type="Pfam" id="PF25398"/>
    </source>
</evidence>
<keyword evidence="9 12" id="KW-0472">Membrane</keyword>
<evidence type="ECO:0000256" key="2">
    <source>
        <dbReference type="ARBA" id="ARBA00006415"/>
    </source>
</evidence>
<dbReference type="AlphaFoldDB" id="A0AAW2ZNW4"/>
<evidence type="ECO:0000256" key="6">
    <source>
        <dbReference type="ARBA" id="ARBA00022989"/>
    </source>
</evidence>
<feature type="compositionally biased region" description="Low complexity" evidence="11">
    <location>
        <begin position="453"/>
        <end position="462"/>
    </location>
</feature>
<name>A0AAW2ZNW4_9EUKA</name>
<comment type="caution">
    <text evidence="15">The sequence shown here is derived from an EMBL/GenBank/DDBJ whole genome shotgun (WGS) entry which is preliminary data.</text>
</comment>
<dbReference type="Proteomes" id="UP001431209">
    <property type="component" value="Unassembled WGS sequence"/>
</dbReference>
<evidence type="ECO:0000256" key="1">
    <source>
        <dbReference type="ARBA" id="ARBA00004409"/>
    </source>
</evidence>
<reference evidence="15 16" key="1">
    <citation type="submission" date="2024-03" db="EMBL/GenBank/DDBJ databases">
        <title>The Acrasis kona genome and developmental transcriptomes reveal deep origins of eukaryotic multicellular pathways.</title>
        <authorList>
            <person name="Sheikh S."/>
            <person name="Fu C.-J."/>
            <person name="Brown M.W."/>
            <person name="Baldauf S.L."/>
        </authorList>
    </citation>
    <scope>NUCLEOTIDE SEQUENCE [LARGE SCALE GENOMIC DNA]</scope>
    <source>
        <strain evidence="15 16">ATCC MYA-3509</strain>
    </source>
</reference>
<keyword evidence="5 12" id="KW-0812">Transmembrane</keyword>
<protein>
    <recommendedName>
        <fullName evidence="3">Protein CASP</fullName>
    </recommendedName>
</protein>
<dbReference type="InterPro" id="IPR012955">
    <property type="entry name" value="CASP_C"/>
</dbReference>
<dbReference type="Pfam" id="PF25398">
    <property type="entry name" value="CUX1_N"/>
    <property type="match status" value="1"/>
</dbReference>
<comment type="subcellular location">
    <subcellularLocation>
        <location evidence="1">Golgi apparatus membrane</location>
        <topology evidence="1">Single-pass type IV membrane protein</topology>
    </subcellularLocation>
</comment>
<evidence type="ECO:0000313" key="16">
    <source>
        <dbReference type="Proteomes" id="UP001431209"/>
    </source>
</evidence>
<accession>A0AAW2ZNW4</accession>
<dbReference type="GO" id="GO:0000139">
    <property type="term" value="C:Golgi membrane"/>
    <property type="evidence" value="ECO:0007669"/>
    <property type="project" value="UniProtKB-SubCell"/>
</dbReference>
<comment type="similarity">
    <text evidence="2">Belongs to the CASP family.</text>
</comment>
<feature type="coiled-coil region" evidence="10">
    <location>
        <begin position="127"/>
        <end position="275"/>
    </location>
</feature>
<feature type="transmembrane region" description="Helical" evidence="12">
    <location>
        <begin position="624"/>
        <end position="644"/>
    </location>
</feature>
<evidence type="ECO:0000256" key="7">
    <source>
        <dbReference type="ARBA" id="ARBA00023034"/>
    </source>
</evidence>
<dbReference type="GO" id="GO:0006891">
    <property type="term" value="P:intra-Golgi vesicle-mediated transport"/>
    <property type="evidence" value="ECO:0007669"/>
    <property type="project" value="InterPro"/>
</dbReference>
<feature type="domain" description="CASP C-terminal" evidence="13">
    <location>
        <begin position="421"/>
        <end position="646"/>
    </location>
</feature>
<evidence type="ECO:0000256" key="9">
    <source>
        <dbReference type="ARBA" id="ARBA00023136"/>
    </source>
</evidence>
<feature type="coiled-coil region" evidence="10">
    <location>
        <begin position="69"/>
        <end position="96"/>
    </location>
</feature>
<keyword evidence="4" id="KW-0813">Transport</keyword>
<evidence type="ECO:0000259" key="13">
    <source>
        <dbReference type="Pfam" id="PF08172"/>
    </source>
</evidence>
<keyword evidence="16" id="KW-1185">Reference proteome</keyword>
<evidence type="ECO:0000256" key="5">
    <source>
        <dbReference type="ARBA" id="ARBA00022692"/>
    </source>
</evidence>
<feature type="coiled-coil region" evidence="10">
    <location>
        <begin position="306"/>
        <end position="333"/>
    </location>
</feature>
<dbReference type="PANTHER" id="PTHR14043">
    <property type="entry name" value="CCAAT DISPLACEMENT PROTEIN-RELATED"/>
    <property type="match status" value="1"/>
</dbReference>
<evidence type="ECO:0000256" key="10">
    <source>
        <dbReference type="SAM" id="Coils"/>
    </source>
</evidence>
<evidence type="ECO:0000256" key="4">
    <source>
        <dbReference type="ARBA" id="ARBA00022448"/>
    </source>
</evidence>
<keyword evidence="7" id="KW-0333">Golgi apparatus</keyword>
<dbReference type="EMBL" id="JAOPGA020001684">
    <property type="protein sequence ID" value="KAL0490394.1"/>
    <property type="molecule type" value="Genomic_DNA"/>
</dbReference>
<proteinExistence type="inferred from homology"/>
<dbReference type="InterPro" id="IPR057476">
    <property type="entry name" value="Cux_N"/>
</dbReference>
<dbReference type="Pfam" id="PF08172">
    <property type="entry name" value="CASP_C"/>
    <property type="match status" value="1"/>
</dbReference>
<evidence type="ECO:0000256" key="11">
    <source>
        <dbReference type="SAM" id="MobiDB-lite"/>
    </source>
</evidence>
<evidence type="ECO:0000256" key="8">
    <source>
        <dbReference type="ARBA" id="ARBA00023054"/>
    </source>
</evidence>
<evidence type="ECO:0000256" key="3">
    <source>
        <dbReference type="ARBA" id="ARBA00018691"/>
    </source>
</evidence>
<feature type="domain" description="Cux N-terminal" evidence="14">
    <location>
        <begin position="14"/>
        <end position="117"/>
    </location>
</feature>
<evidence type="ECO:0000313" key="15">
    <source>
        <dbReference type="EMBL" id="KAL0490394.1"/>
    </source>
</evidence>
<feature type="coiled-coil region" evidence="10">
    <location>
        <begin position="397"/>
        <end position="445"/>
    </location>
</feature>
<dbReference type="PANTHER" id="PTHR14043:SF2">
    <property type="entry name" value="HOMEOBOX PROTEIN CUT"/>
    <property type="match status" value="1"/>
</dbReference>
<keyword evidence="8 10" id="KW-0175">Coiled coil</keyword>
<gene>
    <name evidence="15" type="ORF">AKO1_003204</name>
</gene>
<sequence>MTEVDDTTIWADLEKNKDIWSQIDLKTKKNVLDKQGLDIAEQREKSASNRKNLAAITKNFKKLPDSEKSSSYNSVLKSYQEEIDNLSKRSLSAETAFLEFYNAVRDAPDPSLIMSTILIERKKLTKSHELEAENEKLKIRISEYEQEFKGLKNQDVTIRQLEEKNVELERMFQEQIQKQLNQKQQELNSIHDEAHRSLKESAALLRTENDKLKREVEQLRQVHESAQNDLFLAKSKSEENEAKAQVQLDILNDDNFKLTNQITHLENEIQIMREKLDASFDDTNNNDSRHSHFDDELEVSQREAVTRQMIQKVDELNQELQVKKSKIETLTLQHSQAVNRTLELEKSISLLPTVESYKSLESRLDTMEQIQFGALTRNNENVKIRELSVEQLLHDKNRLQEDQLTKLRLSLSDAQQESKTFKSTCDMLSKQLNEAVNLNKKVEQDLLVAQQPPQTPLTAHTPAPTPSSLVAAVQDQPSTNTDAEAMLQIVSQQRNRFRESLNKAEEEKQNLDQQLTNMKHENAKLHDDNVKLYEKIRYLQSYGHGNKETSVVVEKAADGSIKQRNITFQEDETVKYKKLYEEKLDPFSQFHREERNEQFKKLSAAERITFRASRIMLSHKYSRIFLFFYMIALHLLVFATVYRLSSIAFKRR</sequence>
<evidence type="ECO:0000256" key="12">
    <source>
        <dbReference type="SAM" id="Phobius"/>
    </source>
</evidence>
<feature type="coiled-coil region" evidence="10">
    <location>
        <begin position="487"/>
        <end position="528"/>
    </location>
</feature>
<keyword evidence="6 12" id="KW-1133">Transmembrane helix</keyword>